<dbReference type="SUPFAM" id="SSF54556">
    <property type="entry name" value="Chitinase insertion domain"/>
    <property type="match status" value="1"/>
</dbReference>
<keyword evidence="9" id="KW-0843">Virulence</keyword>
<dbReference type="InterPro" id="IPR050314">
    <property type="entry name" value="Glycosyl_Hydrlase_18"/>
</dbReference>
<accession>A0A7S9KP57</accession>
<dbReference type="Proteomes" id="UP000594364">
    <property type="component" value="Chromosome 2"/>
</dbReference>
<keyword evidence="12" id="KW-0624">Polysaccharide degradation</keyword>
<evidence type="ECO:0000259" key="17">
    <source>
        <dbReference type="PROSITE" id="PS51910"/>
    </source>
</evidence>
<dbReference type="PANTHER" id="PTHR11177:SF333">
    <property type="entry name" value="CHITINASE"/>
    <property type="match status" value="1"/>
</dbReference>
<evidence type="ECO:0000256" key="12">
    <source>
        <dbReference type="ARBA" id="ARBA00023326"/>
    </source>
</evidence>
<dbReference type="PROSITE" id="PS50941">
    <property type="entry name" value="CHIT_BIND_I_2"/>
    <property type="match status" value="1"/>
</dbReference>
<comment type="similarity">
    <text evidence="3">Belongs to the glycosyl hydrolase 18 family. Chitinase class V subfamily.</text>
</comment>
<dbReference type="SMART" id="SM00270">
    <property type="entry name" value="ChtBD1"/>
    <property type="match status" value="1"/>
</dbReference>
<proteinExistence type="inferred from homology"/>
<dbReference type="EC" id="3.2.1.14" evidence="4"/>
<evidence type="ECO:0000259" key="16">
    <source>
        <dbReference type="PROSITE" id="PS50941"/>
    </source>
</evidence>
<evidence type="ECO:0000256" key="5">
    <source>
        <dbReference type="ARBA" id="ARBA00022525"/>
    </source>
</evidence>
<evidence type="ECO:0000256" key="7">
    <source>
        <dbReference type="ARBA" id="ARBA00022801"/>
    </source>
</evidence>
<evidence type="ECO:0000313" key="19">
    <source>
        <dbReference type="Proteomes" id="UP000594364"/>
    </source>
</evidence>
<evidence type="ECO:0000256" key="10">
    <source>
        <dbReference type="ARBA" id="ARBA00023277"/>
    </source>
</evidence>
<organism evidence="18 19">
    <name type="scientific">Epichloe festucae (strain Fl1)</name>
    <dbReference type="NCBI Taxonomy" id="877507"/>
    <lineage>
        <taxon>Eukaryota</taxon>
        <taxon>Fungi</taxon>
        <taxon>Dikarya</taxon>
        <taxon>Ascomycota</taxon>
        <taxon>Pezizomycotina</taxon>
        <taxon>Sordariomycetes</taxon>
        <taxon>Hypocreomycetidae</taxon>
        <taxon>Hypocreales</taxon>
        <taxon>Clavicipitaceae</taxon>
        <taxon>Epichloe</taxon>
    </lineage>
</organism>
<reference evidence="18 19" key="1">
    <citation type="journal article" date="2018" name="PLoS Genet.">
        <title>Repeat elements organise 3D genome structure and mediate transcription in the filamentous fungus Epichloe festucae.</title>
        <authorList>
            <person name="Winter D.J."/>
            <person name="Ganley A.R.D."/>
            <person name="Young C.A."/>
            <person name="Liachko I."/>
            <person name="Schardl C.L."/>
            <person name="Dupont P.Y."/>
            <person name="Berry D."/>
            <person name="Ram A."/>
            <person name="Scott B."/>
            <person name="Cox M.P."/>
        </authorList>
    </citation>
    <scope>NUCLEOTIDE SEQUENCE [LARGE SCALE GENOMIC DNA]</scope>
    <source>
        <strain evidence="18 19">Fl1</strain>
    </source>
</reference>
<dbReference type="InterPro" id="IPR017853">
    <property type="entry name" value="GH"/>
</dbReference>
<dbReference type="InterPro" id="IPR001223">
    <property type="entry name" value="Glyco_hydro18_cat"/>
</dbReference>
<dbReference type="PANTHER" id="PTHR11177">
    <property type="entry name" value="CHITINASE"/>
    <property type="match status" value="1"/>
</dbReference>
<dbReference type="InterPro" id="IPR029070">
    <property type="entry name" value="Chitinase_insertion_sf"/>
</dbReference>
<feature type="disulfide bond" evidence="13">
    <location>
        <begin position="35"/>
        <end position="47"/>
    </location>
</feature>
<dbReference type="EMBL" id="CP031386">
    <property type="protein sequence ID" value="QPG96533.1"/>
    <property type="molecule type" value="Genomic_DNA"/>
</dbReference>
<dbReference type="GO" id="GO:0008061">
    <property type="term" value="F:chitin binding"/>
    <property type="evidence" value="ECO:0007669"/>
    <property type="project" value="UniProtKB-UniRule"/>
</dbReference>
<dbReference type="Gene3D" id="3.30.60.10">
    <property type="entry name" value="Endochitinase-like"/>
    <property type="match status" value="1"/>
</dbReference>
<dbReference type="CDD" id="cd00035">
    <property type="entry name" value="ChtBD1"/>
    <property type="match status" value="1"/>
</dbReference>
<evidence type="ECO:0000256" key="4">
    <source>
        <dbReference type="ARBA" id="ARBA00012729"/>
    </source>
</evidence>
<keyword evidence="6 13" id="KW-0147">Chitin-binding</keyword>
<dbReference type="InterPro" id="IPR011583">
    <property type="entry name" value="Chitinase_II/V-like_cat"/>
</dbReference>
<keyword evidence="15" id="KW-0175">Coiled coil</keyword>
<feature type="disulfide bond" evidence="13">
    <location>
        <begin position="40"/>
        <end position="54"/>
    </location>
</feature>
<comment type="caution">
    <text evidence="13">Lacks conserved residue(s) required for the propagation of feature annotation.</text>
</comment>
<evidence type="ECO:0000256" key="15">
    <source>
        <dbReference type="SAM" id="Coils"/>
    </source>
</evidence>
<sequence>MGPDYCSKSNCVSNCDSKSECNPGWGKEWSMRDKCPLNVCCSKYGFCGTTKEFCGDKKVSSPTCSGGTSANKRVIGYFEGWAHTKNCGGLTPEKLLNGAYTHLNYAFAFINPGTFEIANMQDSDDQYMARLTNLKNFNPGLKVWIAVGGWSMNDPDQPTKRTFSELAASPDHQKTFANSLLSLMDKYGFDGVDIDWEYPVAEERSGVPKDFDNYVSFLKNMRGYLGSKGLSITLPASYWYLQHFDIKNMEQHIDWFNIMSYDLHGTWDGTNPYLGAFVNAHTNLTEIETALNLLWRNDIKPEKVIMGMGFYGRSFTLSNPGCATAGCGFRSGGNPGKCSASAGTLMYSEIKDIISSGKATVTTDKDAAVKIVTFDGNQWVSYDDEDTLRTKMNYANKRCLGGVMVWAASTDDEDGTAIQALSKAAGRADFALNIRAAAKSNDASKCVWGECGASCPSGLVPVASGKGNKDVLGIELGCNKSSRPFCCPAKDAPICKWKGSNGLCGATAGGRCSDNEIEIAAKTDNCVTGHKSLCCSKTSTNDNFGACKWFGAAPVCASASAASVILNVPLTAGFSFASYGCKKEKDKPLELTTGKQGEGGQKSCLYNGGFKSYCCSNPPPWNKCQWRSGHTTWVQWKELIAGPLLSALVDFSVDCKTGCEPGEVTVATDSFGCRSGTYSYYCCADPNFKEPPKVDYKLCYPPKNPFASGGKDPEASEKNVFLETSAFDSGCAPTHQQQRAARRMIRSNLANELDTSVLFSHGQLKELDERSLEIRGARDNQPMTLCDQLRKSNVNLYFQAHPGGSTIFKATRAAYTAAQFGVCAVPGITALTTLAPNVNWVTEHVFEKQEFRNAIQSMIDGVTAKGNALKAGAVPFSVFDTNGLFQANWPQGFPQSLSFTKSWSGNIADFFTGLLGRTSDPGLKNSYIANFQVCDADYNAYKAAIVAGHDFISDALWKSTTDQKDRVGMLTDVVDTLTYRGADKVVTSFKTAYDNLVLMWGDFGTLYKQNGGNYDFAAAFKQVIRENLEHQVENAQARFLTLLATSITYWNSNAATQRYGAPFTADQQKKLAGFQKDVKSLITLPISKMASP</sequence>
<feature type="domain" description="Chitin-binding type-1" evidence="16">
    <location>
        <begin position="18"/>
        <end position="70"/>
    </location>
</feature>
<protein>
    <recommendedName>
        <fullName evidence="4">chitinase</fullName>
        <ecNumber evidence="4">3.2.1.14</ecNumber>
    </recommendedName>
</protein>
<evidence type="ECO:0000256" key="13">
    <source>
        <dbReference type="PROSITE-ProRule" id="PRU00261"/>
    </source>
</evidence>
<dbReference type="InterPro" id="IPR036861">
    <property type="entry name" value="Endochitinase-like_sf"/>
</dbReference>
<evidence type="ECO:0000256" key="2">
    <source>
        <dbReference type="ARBA" id="ARBA00004613"/>
    </source>
</evidence>
<dbReference type="PROSITE" id="PS51910">
    <property type="entry name" value="GH18_2"/>
    <property type="match status" value="1"/>
</dbReference>
<dbReference type="GO" id="GO:0008843">
    <property type="term" value="F:endochitinase activity"/>
    <property type="evidence" value="ECO:0007669"/>
    <property type="project" value="UniProtKB-EC"/>
</dbReference>
<dbReference type="OrthoDB" id="73875at2759"/>
<evidence type="ECO:0000256" key="1">
    <source>
        <dbReference type="ARBA" id="ARBA00000822"/>
    </source>
</evidence>
<dbReference type="PROSITE" id="PS00026">
    <property type="entry name" value="CHIT_BIND_I_1"/>
    <property type="match status" value="1"/>
</dbReference>
<dbReference type="SUPFAM" id="SSF57016">
    <property type="entry name" value="Plant lectins/antimicrobial peptides"/>
    <property type="match status" value="1"/>
</dbReference>
<dbReference type="InterPro" id="IPR018371">
    <property type="entry name" value="Chitin-binding_1_CS"/>
</dbReference>
<evidence type="ECO:0000256" key="6">
    <source>
        <dbReference type="ARBA" id="ARBA00022669"/>
    </source>
</evidence>
<keyword evidence="7 14" id="KW-0378">Hydrolase</keyword>
<dbReference type="GO" id="GO:0006032">
    <property type="term" value="P:chitin catabolic process"/>
    <property type="evidence" value="ECO:0007669"/>
    <property type="project" value="UniProtKB-KW"/>
</dbReference>
<keyword evidence="13" id="KW-1015">Disulfide bond</keyword>
<feature type="coiled-coil region" evidence="15">
    <location>
        <begin position="1018"/>
        <end position="1045"/>
    </location>
</feature>
<dbReference type="Pfam" id="PF00187">
    <property type="entry name" value="Chitin_bind_1"/>
    <property type="match status" value="1"/>
</dbReference>
<dbReference type="PROSITE" id="PS01095">
    <property type="entry name" value="GH18_1"/>
    <property type="match status" value="1"/>
</dbReference>
<keyword evidence="8" id="KW-0146">Chitin degradation</keyword>
<dbReference type="GO" id="GO:0000272">
    <property type="term" value="P:polysaccharide catabolic process"/>
    <property type="evidence" value="ECO:0007669"/>
    <property type="project" value="UniProtKB-KW"/>
</dbReference>
<keyword evidence="19" id="KW-1185">Reference proteome</keyword>
<keyword evidence="5" id="KW-0964">Secreted</keyword>
<dbReference type="Gene3D" id="3.20.20.80">
    <property type="entry name" value="Glycosidases"/>
    <property type="match status" value="1"/>
</dbReference>
<dbReference type="Pfam" id="PF00704">
    <property type="entry name" value="Glyco_hydro_18"/>
    <property type="match status" value="1"/>
</dbReference>
<comment type="catalytic activity">
    <reaction evidence="1">
        <text>Random endo-hydrolysis of N-acetyl-beta-D-glucosaminide (1-&gt;4)-beta-linkages in chitin and chitodextrins.</text>
        <dbReference type="EC" id="3.2.1.14"/>
    </reaction>
</comment>
<evidence type="ECO:0000256" key="3">
    <source>
        <dbReference type="ARBA" id="ARBA00008682"/>
    </source>
</evidence>
<feature type="domain" description="GH18" evidence="17">
    <location>
        <begin position="72"/>
        <end position="428"/>
    </location>
</feature>
<comment type="subcellular location">
    <subcellularLocation>
        <location evidence="2">Secreted</location>
    </subcellularLocation>
</comment>
<dbReference type="InterPro" id="IPR001579">
    <property type="entry name" value="Glyco_hydro_18_chit_AS"/>
</dbReference>
<dbReference type="GO" id="GO:0005576">
    <property type="term" value="C:extracellular region"/>
    <property type="evidence" value="ECO:0007669"/>
    <property type="project" value="UniProtKB-SubCell"/>
</dbReference>
<evidence type="ECO:0000256" key="11">
    <source>
        <dbReference type="ARBA" id="ARBA00023295"/>
    </source>
</evidence>
<dbReference type="InterPro" id="IPR001002">
    <property type="entry name" value="Chitin-bd_1"/>
</dbReference>
<evidence type="ECO:0000256" key="9">
    <source>
        <dbReference type="ARBA" id="ARBA00023026"/>
    </source>
</evidence>
<dbReference type="Gene3D" id="3.10.50.10">
    <property type="match status" value="1"/>
</dbReference>
<evidence type="ECO:0000256" key="8">
    <source>
        <dbReference type="ARBA" id="ARBA00023024"/>
    </source>
</evidence>
<gene>
    <name evidence="18" type="ORF">C2857_004477</name>
</gene>
<keyword evidence="10" id="KW-0119">Carbohydrate metabolism</keyword>
<dbReference type="AlphaFoldDB" id="A0A7S9KP57"/>
<name>A0A7S9KP57_EPIFF</name>
<evidence type="ECO:0000313" key="18">
    <source>
        <dbReference type="EMBL" id="QPG96533.1"/>
    </source>
</evidence>
<dbReference type="SMART" id="SM00636">
    <property type="entry name" value="Glyco_18"/>
    <property type="match status" value="1"/>
</dbReference>
<keyword evidence="11 14" id="KW-0326">Glycosidase</keyword>
<evidence type="ECO:0000256" key="14">
    <source>
        <dbReference type="RuleBase" id="RU000489"/>
    </source>
</evidence>
<dbReference type="SUPFAM" id="SSF51445">
    <property type="entry name" value="(Trans)glycosidases"/>
    <property type="match status" value="1"/>
</dbReference>